<protein>
    <recommendedName>
        <fullName evidence="13">Protein DIS3 homolog</fullName>
    </recommendedName>
    <alternativeName>
        <fullName evidence="14">Ribosomal RNA-processing protein 44</fullName>
    </alternativeName>
</protein>
<dbReference type="Pfam" id="PF00773">
    <property type="entry name" value="RNB"/>
    <property type="match status" value="1"/>
</dbReference>
<dbReference type="InterPro" id="IPR050180">
    <property type="entry name" value="RNR_Ribonuclease"/>
</dbReference>
<dbReference type="SMR" id="A0A5N5TMW0"/>
<keyword evidence="6" id="KW-0698">rRNA processing</keyword>
<keyword evidence="9" id="KW-0271">Exosome</keyword>
<comment type="cofactor">
    <cofactor evidence="1">
        <name>Mg(2+)</name>
        <dbReference type="ChEBI" id="CHEBI:18420"/>
    </cofactor>
</comment>
<dbReference type="InterPro" id="IPR001900">
    <property type="entry name" value="RNase_II/R"/>
</dbReference>
<evidence type="ECO:0000259" key="17">
    <source>
        <dbReference type="SMART" id="SM00955"/>
    </source>
</evidence>
<comment type="caution">
    <text evidence="18">The sequence shown here is derived from an EMBL/GenBank/DDBJ whole genome shotgun (WGS) entry which is preliminary data.</text>
</comment>
<evidence type="ECO:0000313" key="19">
    <source>
        <dbReference type="Proteomes" id="UP000326759"/>
    </source>
</evidence>
<keyword evidence="11" id="KW-0694">RNA-binding</keyword>
<keyword evidence="19" id="KW-1185">Reference proteome</keyword>
<feature type="domain" description="PIN" evidence="16">
    <location>
        <begin position="65"/>
        <end position="179"/>
    </location>
</feature>
<evidence type="ECO:0000256" key="4">
    <source>
        <dbReference type="ARBA" id="ARBA00005785"/>
    </source>
</evidence>
<evidence type="ECO:0000259" key="16">
    <source>
        <dbReference type="SMART" id="SM00670"/>
    </source>
</evidence>
<dbReference type="GO" id="GO:0019899">
    <property type="term" value="F:enzyme binding"/>
    <property type="evidence" value="ECO:0007669"/>
    <property type="project" value="UniProtKB-ARBA"/>
</dbReference>
<keyword evidence="7" id="KW-0540">Nuclease</keyword>
<dbReference type="FunFam" id="3.40.50.1010:FF:000021">
    <property type="entry name" value="DIS3-like exonuclease 1 isoform X1"/>
    <property type="match status" value="1"/>
</dbReference>
<feature type="domain" description="RNB" evidence="17">
    <location>
        <begin position="472"/>
        <end position="804"/>
    </location>
</feature>
<gene>
    <name evidence="18" type="primary">Dis3</name>
    <name evidence="18" type="ORF">Anas_00480</name>
</gene>
<dbReference type="GO" id="GO:0016075">
    <property type="term" value="P:rRNA catabolic process"/>
    <property type="evidence" value="ECO:0007669"/>
    <property type="project" value="TreeGrafter"/>
</dbReference>
<dbReference type="SUPFAM" id="SSF50249">
    <property type="entry name" value="Nucleic acid-binding proteins"/>
    <property type="match status" value="2"/>
</dbReference>
<evidence type="ECO:0000256" key="8">
    <source>
        <dbReference type="ARBA" id="ARBA00022801"/>
    </source>
</evidence>
<dbReference type="PANTHER" id="PTHR23355:SF35">
    <property type="entry name" value="EXOSOME COMPLEX EXONUCLEASE RRP44"/>
    <property type="match status" value="1"/>
</dbReference>
<dbReference type="InterPro" id="IPR033771">
    <property type="entry name" value="Rrp44_CSD1"/>
</dbReference>
<dbReference type="GO" id="GO:0003723">
    <property type="term" value="F:RNA binding"/>
    <property type="evidence" value="ECO:0007669"/>
    <property type="project" value="UniProtKB-KW"/>
</dbReference>
<comment type="subcellular location">
    <subcellularLocation>
        <location evidence="3">Cytoplasm</location>
    </subcellularLocation>
    <subcellularLocation>
        <location evidence="2">Nucleus</location>
    </subcellularLocation>
</comment>
<dbReference type="Gene3D" id="2.40.50.700">
    <property type="match status" value="1"/>
</dbReference>
<reference evidence="18 19" key="1">
    <citation type="journal article" date="2019" name="PLoS Biol.">
        <title>Sex chromosomes control vertical transmission of feminizing Wolbachia symbionts in an isopod.</title>
        <authorList>
            <person name="Becking T."/>
            <person name="Chebbi M.A."/>
            <person name="Giraud I."/>
            <person name="Moumen B."/>
            <person name="Laverre T."/>
            <person name="Caubet Y."/>
            <person name="Peccoud J."/>
            <person name="Gilbert C."/>
            <person name="Cordaux R."/>
        </authorList>
    </citation>
    <scope>NUCLEOTIDE SEQUENCE [LARGE SCALE GENOMIC DNA]</scope>
    <source>
        <strain evidence="18">ANa2</strain>
        <tissue evidence="18">Whole body excluding digestive tract and cuticle</tissue>
    </source>
</reference>
<dbReference type="GO" id="GO:0000175">
    <property type="term" value="F:3'-5'-RNA exonuclease activity"/>
    <property type="evidence" value="ECO:0007669"/>
    <property type="project" value="TreeGrafter"/>
</dbReference>
<evidence type="ECO:0000256" key="15">
    <source>
        <dbReference type="RuleBase" id="RU003901"/>
    </source>
</evidence>
<dbReference type="CDD" id="cd09862">
    <property type="entry name" value="PIN_Rrp44-like"/>
    <property type="match status" value="1"/>
</dbReference>
<dbReference type="InterPro" id="IPR002716">
    <property type="entry name" value="PIN_dom"/>
</dbReference>
<dbReference type="OrthoDB" id="372421at2759"/>
<evidence type="ECO:0000256" key="3">
    <source>
        <dbReference type="ARBA" id="ARBA00004496"/>
    </source>
</evidence>
<dbReference type="PROSITE" id="PS01175">
    <property type="entry name" value="RIBONUCLEASE_II"/>
    <property type="match status" value="1"/>
</dbReference>
<dbReference type="SMART" id="SM00955">
    <property type="entry name" value="RNB"/>
    <property type="match status" value="1"/>
</dbReference>
<keyword evidence="12" id="KW-0539">Nucleus</keyword>
<dbReference type="EMBL" id="SEYY01000307">
    <property type="protein sequence ID" value="KAB7507513.1"/>
    <property type="molecule type" value="Genomic_DNA"/>
</dbReference>
<proteinExistence type="inferred from homology"/>
<evidence type="ECO:0000256" key="9">
    <source>
        <dbReference type="ARBA" id="ARBA00022835"/>
    </source>
</evidence>
<name>A0A5N5TMW0_9CRUS</name>
<dbReference type="GO" id="GO:0071031">
    <property type="term" value="P:nuclear mRNA surveillance of mRNA 3'-end processing"/>
    <property type="evidence" value="ECO:0007669"/>
    <property type="project" value="TreeGrafter"/>
</dbReference>
<dbReference type="PANTHER" id="PTHR23355">
    <property type="entry name" value="RIBONUCLEASE"/>
    <property type="match status" value="1"/>
</dbReference>
<keyword evidence="10 18" id="KW-0269">Exonuclease</keyword>
<dbReference type="GO" id="GO:0000177">
    <property type="term" value="C:cytoplasmic exosome (RNase complex)"/>
    <property type="evidence" value="ECO:0007669"/>
    <property type="project" value="TreeGrafter"/>
</dbReference>
<dbReference type="FunFam" id="2.40.50.700:FF:000001">
    <property type="entry name" value="Exosome complex exonuclease exoribonuclease (Rrp44)"/>
    <property type="match status" value="1"/>
</dbReference>
<keyword evidence="5" id="KW-0963">Cytoplasm</keyword>
<evidence type="ECO:0000256" key="1">
    <source>
        <dbReference type="ARBA" id="ARBA00001946"/>
    </source>
</evidence>
<evidence type="ECO:0000256" key="12">
    <source>
        <dbReference type="ARBA" id="ARBA00023242"/>
    </source>
</evidence>
<evidence type="ECO:0000256" key="7">
    <source>
        <dbReference type="ARBA" id="ARBA00022722"/>
    </source>
</evidence>
<dbReference type="AlphaFoldDB" id="A0A5N5TMW0"/>
<evidence type="ECO:0000256" key="14">
    <source>
        <dbReference type="ARBA" id="ARBA00077930"/>
    </source>
</evidence>
<comment type="similarity">
    <text evidence="4 15">Belongs to the RNR ribonuclease family.</text>
</comment>
<evidence type="ECO:0000256" key="13">
    <source>
        <dbReference type="ARBA" id="ARBA00077221"/>
    </source>
</evidence>
<evidence type="ECO:0000256" key="10">
    <source>
        <dbReference type="ARBA" id="ARBA00022839"/>
    </source>
</evidence>
<dbReference type="InterPro" id="IPR012340">
    <property type="entry name" value="NA-bd_OB-fold"/>
</dbReference>
<dbReference type="SMART" id="SM00670">
    <property type="entry name" value="PINc"/>
    <property type="match status" value="1"/>
</dbReference>
<evidence type="ECO:0000256" key="5">
    <source>
        <dbReference type="ARBA" id="ARBA00022490"/>
    </source>
</evidence>
<dbReference type="GO" id="GO:0004519">
    <property type="term" value="F:endonuclease activity"/>
    <property type="evidence" value="ECO:0007669"/>
    <property type="project" value="TreeGrafter"/>
</dbReference>
<dbReference type="GO" id="GO:0000176">
    <property type="term" value="C:nuclear exosome (RNase complex)"/>
    <property type="evidence" value="ECO:0007669"/>
    <property type="project" value="UniProtKB-ARBA"/>
</dbReference>
<evidence type="ECO:0000256" key="2">
    <source>
        <dbReference type="ARBA" id="ARBA00004123"/>
    </source>
</evidence>
<dbReference type="InterPro" id="IPR029060">
    <property type="entry name" value="PIN-like_dom_sf"/>
</dbReference>
<dbReference type="Proteomes" id="UP000326759">
    <property type="component" value="Unassembled WGS sequence"/>
</dbReference>
<dbReference type="Pfam" id="PF13638">
    <property type="entry name" value="PIN_4"/>
    <property type="match status" value="1"/>
</dbReference>
<dbReference type="InterPro" id="IPR022966">
    <property type="entry name" value="RNase_II/R_CS"/>
</dbReference>
<dbReference type="GO" id="GO:0006364">
    <property type="term" value="P:rRNA processing"/>
    <property type="evidence" value="ECO:0007669"/>
    <property type="project" value="UniProtKB-KW"/>
</dbReference>
<dbReference type="InterPro" id="IPR041505">
    <property type="entry name" value="Dis3_CSD2"/>
</dbReference>
<keyword evidence="8" id="KW-0378">Hydrolase</keyword>
<dbReference type="Pfam" id="PF17216">
    <property type="entry name" value="Rrp44_CSD1"/>
    <property type="match status" value="1"/>
</dbReference>
<sequence>MGILERKLKTFYRKTKKGNIIKIVREHYLRDDVWCGLQACTVCEGDIRPLQILSEVKSNIIPFPHHILIDSNVAIHQIDLLCQDSIRNVIIPQTVIQEVKHHSLPVYKRLRDLIDDSSKHFYVFCNEHHGDCFAEREKGETVNDCNDRSIRLTCWWYKQHFQLFKQNVVILTNDMANKKKAEDLELDAFTVLEYVKGLKNAHELLDFVAVADDTDGNDAPDVSQKFMYSPHWSITDIRTALKKGKIKQGVLKTSTKNYLEANVMVEGFDKSVLIQGRENLNRALHDDHVAIEIFPKEKWSSPSTLVIDQQKEEEEKAIDDDEEEKAAIAQEKAMLASSVGEGEKQPTGRVIGIAKRKWRQYCGILKKNVIAESNRHLFVPADKRIPFIRIETRQAEALQSKRILVAIDSWPRDSKNPKGHFVRVIGEIGDKETENEVILLEHDCPHTKFSEAVLKCLPKMPWVITPKDEAERKDLRDLNICSVDPIGCTDIDDALHCRLLPNGNYEVGVHIADVSHFIRPHTAIDQEAQNRSTTVYLTNRRIDMVPDLLSSNLCSLRGEVDRFAFSVIWEITPETEILSSRFYKTIIRSRGELSYEQAQQKIDDPSMNDDLTNSLRNLNMLAKKLKKKRLSDGALVLASMEVKFHVDPDTDTVVDIVAKQHLETMSMVEEFMLLANVTAAETTVKEFPDCAMLRRHPAPPPSNFEPLLLAAESQNIKIDVTSNKTLADSLENAESDKNPFFNNMLRIMTTRCMMQAVYFCSGTLEKQEFYHYGLATPCYTHFTSPIRRYADIIVHRLLAAIIEKDTTYPELLDPKKCSEYSQHINYRHKMAQYAGRASGVITAITNILRILIKRRKKVKKPEEWVLQAQNMEFEEEKTEDNLPKFQFNEKDLCVRCKDVELRPFDEVRIQVCVDSSDIQHEKVVTRLVFPYIEGFSVKSLKASSRRYPRIATQKQKIKV</sequence>
<dbReference type="Gene3D" id="2.40.50.690">
    <property type="match status" value="1"/>
</dbReference>
<evidence type="ECO:0000256" key="6">
    <source>
        <dbReference type="ARBA" id="ARBA00022552"/>
    </source>
</evidence>
<dbReference type="Gene3D" id="3.40.50.1010">
    <property type="entry name" value="5'-nuclease"/>
    <property type="match status" value="1"/>
</dbReference>
<evidence type="ECO:0000256" key="11">
    <source>
        <dbReference type="ARBA" id="ARBA00022884"/>
    </source>
</evidence>
<dbReference type="Pfam" id="PF17849">
    <property type="entry name" value="OB_Dis3"/>
    <property type="match status" value="1"/>
</dbReference>
<accession>A0A5N5TMW0</accession>
<dbReference type="SUPFAM" id="SSF88723">
    <property type="entry name" value="PIN domain-like"/>
    <property type="match status" value="1"/>
</dbReference>
<evidence type="ECO:0000313" key="18">
    <source>
        <dbReference type="EMBL" id="KAB7507513.1"/>
    </source>
</evidence>
<organism evidence="18 19">
    <name type="scientific">Armadillidium nasatum</name>
    <dbReference type="NCBI Taxonomy" id="96803"/>
    <lineage>
        <taxon>Eukaryota</taxon>
        <taxon>Metazoa</taxon>
        <taxon>Ecdysozoa</taxon>
        <taxon>Arthropoda</taxon>
        <taxon>Crustacea</taxon>
        <taxon>Multicrustacea</taxon>
        <taxon>Malacostraca</taxon>
        <taxon>Eumalacostraca</taxon>
        <taxon>Peracarida</taxon>
        <taxon>Isopoda</taxon>
        <taxon>Oniscidea</taxon>
        <taxon>Crinocheta</taxon>
        <taxon>Armadillidiidae</taxon>
        <taxon>Armadillidium</taxon>
    </lineage>
</organism>